<accession>A0A517RA34</accession>
<organism evidence="1 2">
    <name type="scientific">Gimesia alba</name>
    <dbReference type="NCBI Taxonomy" id="2527973"/>
    <lineage>
        <taxon>Bacteria</taxon>
        <taxon>Pseudomonadati</taxon>
        <taxon>Planctomycetota</taxon>
        <taxon>Planctomycetia</taxon>
        <taxon>Planctomycetales</taxon>
        <taxon>Planctomycetaceae</taxon>
        <taxon>Gimesia</taxon>
    </lineage>
</organism>
<name>A0A517RA34_9PLAN</name>
<gene>
    <name evidence="1" type="ORF">Pan241w_08100</name>
</gene>
<dbReference type="KEGG" id="gaz:Pan241w_08100"/>
<sequence length="33" mass="3757">MINEPDLFPVSENRSHTGFKSMIFDKMVGGPKF</sequence>
<dbReference type="EMBL" id="CP036269">
    <property type="protein sequence ID" value="QDT40752.1"/>
    <property type="molecule type" value="Genomic_DNA"/>
</dbReference>
<evidence type="ECO:0000313" key="1">
    <source>
        <dbReference type="EMBL" id="QDT40752.1"/>
    </source>
</evidence>
<dbReference type="Proteomes" id="UP000317171">
    <property type="component" value="Chromosome"/>
</dbReference>
<keyword evidence="2" id="KW-1185">Reference proteome</keyword>
<evidence type="ECO:0000313" key="2">
    <source>
        <dbReference type="Proteomes" id="UP000317171"/>
    </source>
</evidence>
<proteinExistence type="predicted"/>
<dbReference type="AlphaFoldDB" id="A0A517RA34"/>
<protein>
    <submittedName>
        <fullName evidence="1">Uncharacterized protein</fullName>
    </submittedName>
</protein>
<reference evidence="1 2" key="1">
    <citation type="submission" date="2019-02" db="EMBL/GenBank/DDBJ databases">
        <title>Deep-cultivation of Planctomycetes and their phenomic and genomic characterization uncovers novel biology.</title>
        <authorList>
            <person name="Wiegand S."/>
            <person name="Jogler M."/>
            <person name="Boedeker C."/>
            <person name="Pinto D."/>
            <person name="Vollmers J."/>
            <person name="Rivas-Marin E."/>
            <person name="Kohn T."/>
            <person name="Peeters S.H."/>
            <person name="Heuer A."/>
            <person name="Rast P."/>
            <person name="Oberbeckmann S."/>
            <person name="Bunk B."/>
            <person name="Jeske O."/>
            <person name="Meyerdierks A."/>
            <person name="Storesund J.E."/>
            <person name="Kallscheuer N."/>
            <person name="Luecker S."/>
            <person name="Lage O.M."/>
            <person name="Pohl T."/>
            <person name="Merkel B.J."/>
            <person name="Hornburger P."/>
            <person name="Mueller R.-W."/>
            <person name="Bruemmer F."/>
            <person name="Labrenz M."/>
            <person name="Spormann A.M."/>
            <person name="Op den Camp H."/>
            <person name="Overmann J."/>
            <person name="Amann R."/>
            <person name="Jetten M.S.M."/>
            <person name="Mascher T."/>
            <person name="Medema M.H."/>
            <person name="Devos D.P."/>
            <person name="Kaster A.-K."/>
            <person name="Ovreas L."/>
            <person name="Rohde M."/>
            <person name="Galperin M.Y."/>
            <person name="Jogler C."/>
        </authorList>
    </citation>
    <scope>NUCLEOTIDE SEQUENCE [LARGE SCALE GENOMIC DNA]</scope>
    <source>
        <strain evidence="1 2">Pan241w</strain>
    </source>
</reference>